<evidence type="ECO:0000256" key="2">
    <source>
        <dbReference type="ARBA" id="ARBA00022837"/>
    </source>
</evidence>
<dbReference type="Proteomes" id="UP000018208">
    <property type="component" value="Unassembled WGS sequence"/>
</dbReference>
<dbReference type="EMBL" id="KI546046">
    <property type="protein sequence ID" value="EST47277.1"/>
    <property type="molecule type" value="Genomic_DNA"/>
</dbReference>
<dbReference type="SMART" id="SM00054">
    <property type="entry name" value="EFh"/>
    <property type="match status" value="4"/>
</dbReference>
<dbReference type="AlphaFoldDB" id="V6LRJ3"/>
<accession>V6LRJ3</accession>
<dbReference type="OrthoDB" id="26525at2759"/>
<keyword evidence="2" id="KW-0106">Calcium</keyword>
<dbReference type="InterPro" id="IPR002048">
    <property type="entry name" value="EF_hand_dom"/>
</dbReference>
<proteinExistence type="predicted"/>
<evidence type="ECO:0000256" key="1">
    <source>
        <dbReference type="ARBA" id="ARBA00022737"/>
    </source>
</evidence>
<dbReference type="EMBL" id="AUWU02000003">
    <property type="protein sequence ID" value="KAH0575766.1"/>
    <property type="molecule type" value="Genomic_DNA"/>
</dbReference>
<dbReference type="GO" id="GO:0005509">
    <property type="term" value="F:calcium ion binding"/>
    <property type="evidence" value="ECO:0007669"/>
    <property type="project" value="InterPro"/>
</dbReference>
<protein>
    <submittedName>
        <fullName evidence="5">EF hand domain-containing protein</fullName>
    </submittedName>
</protein>
<gene>
    <name evidence="4" type="ORF">SS50377_12787</name>
    <name evidence="5" type="ORF">SS50377_23406</name>
</gene>
<dbReference type="InterPro" id="IPR018247">
    <property type="entry name" value="EF_Hand_1_Ca_BS"/>
</dbReference>
<evidence type="ECO:0000313" key="6">
    <source>
        <dbReference type="Proteomes" id="UP000018208"/>
    </source>
</evidence>
<evidence type="ECO:0000313" key="5">
    <source>
        <dbReference type="EMBL" id="KAH0575766.1"/>
    </source>
</evidence>
<feature type="domain" description="EF-hand" evidence="3">
    <location>
        <begin position="42"/>
        <end position="77"/>
    </location>
</feature>
<dbReference type="InterPro" id="IPR011992">
    <property type="entry name" value="EF-hand-dom_pair"/>
</dbReference>
<reference evidence="4 5" key="1">
    <citation type="journal article" date="2014" name="PLoS Genet.">
        <title>The Genome of Spironucleus salmonicida Highlights a Fish Pathogen Adapted to Fluctuating Environments.</title>
        <authorList>
            <person name="Xu F."/>
            <person name="Jerlstrom-Hultqvist J."/>
            <person name="Einarsson E."/>
            <person name="Astvaldsson A."/>
            <person name="Svard S.G."/>
            <person name="Andersson J.O."/>
        </authorList>
    </citation>
    <scope>NUCLEOTIDE SEQUENCE</scope>
    <source>
        <strain evidence="5">ATCC 50377</strain>
    </source>
</reference>
<dbReference type="Pfam" id="PF13499">
    <property type="entry name" value="EF-hand_7"/>
    <property type="match status" value="2"/>
</dbReference>
<feature type="domain" description="EF-hand" evidence="3">
    <location>
        <begin position="6"/>
        <end position="41"/>
    </location>
</feature>
<dbReference type="PROSITE" id="PS00018">
    <property type="entry name" value="EF_HAND_1"/>
    <property type="match status" value="2"/>
</dbReference>
<dbReference type="PANTHER" id="PTHR23048:SF0">
    <property type="entry name" value="CALMODULIN LIKE 3"/>
    <property type="match status" value="1"/>
</dbReference>
<feature type="domain" description="EF-hand" evidence="3">
    <location>
        <begin position="114"/>
        <end position="149"/>
    </location>
</feature>
<evidence type="ECO:0000259" key="3">
    <source>
        <dbReference type="PROSITE" id="PS50222"/>
    </source>
</evidence>
<keyword evidence="6" id="KW-1185">Reference proteome</keyword>
<dbReference type="CDD" id="cd00051">
    <property type="entry name" value="EFh"/>
    <property type="match status" value="1"/>
</dbReference>
<reference evidence="5" key="2">
    <citation type="submission" date="2020-12" db="EMBL/GenBank/DDBJ databases">
        <title>New Spironucleus salmonicida genome in near-complete chromosomes.</title>
        <authorList>
            <person name="Xu F."/>
            <person name="Kurt Z."/>
            <person name="Jimenez-Gonzalez A."/>
            <person name="Astvaldsson A."/>
            <person name="Andersson J.O."/>
            <person name="Svard S.G."/>
        </authorList>
    </citation>
    <scope>NUCLEOTIDE SEQUENCE</scope>
    <source>
        <strain evidence="5">ATCC 50377</strain>
    </source>
</reference>
<dbReference type="PROSITE" id="PS50222">
    <property type="entry name" value="EF_HAND_2"/>
    <property type="match status" value="3"/>
</dbReference>
<keyword evidence="1" id="KW-0677">Repeat</keyword>
<dbReference type="Gene3D" id="1.10.238.10">
    <property type="entry name" value="EF-hand"/>
    <property type="match status" value="2"/>
</dbReference>
<dbReference type="GO" id="GO:0016460">
    <property type="term" value="C:myosin II complex"/>
    <property type="evidence" value="ECO:0007669"/>
    <property type="project" value="TreeGrafter"/>
</dbReference>
<evidence type="ECO:0000313" key="4">
    <source>
        <dbReference type="EMBL" id="EST47277.1"/>
    </source>
</evidence>
<dbReference type="SUPFAM" id="SSF47473">
    <property type="entry name" value="EF-hand"/>
    <property type="match status" value="1"/>
</dbReference>
<dbReference type="PANTHER" id="PTHR23048">
    <property type="entry name" value="MYOSIN LIGHT CHAIN 1, 3"/>
    <property type="match status" value="1"/>
</dbReference>
<dbReference type="InterPro" id="IPR050230">
    <property type="entry name" value="CALM/Myosin/TropC-like"/>
</dbReference>
<dbReference type="VEuPathDB" id="GiardiaDB:SS50377_23406"/>
<name>V6LRJ3_9EUKA</name>
<sequence length="149" mass="16921">MSQIKQNLQLYESIFRKIDADNSGFIDVPELQVALVELGVQMDQKTISGMIELVDDNADGQMQLEEFVHFLYICENARPDDVPTILFLAADEDYSQTIDSDELMAIILKLGIEITKEEIKEIMDSIADNDDGTISYEMFCALMEEILNE</sequence>
<organism evidence="4">
    <name type="scientific">Spironucleus salmonicida</name>
    <dbReference type="NCBI Taxonomy" id="348837"/>
    <lineage>
        <taxon>Eukaryota</taxon>
        <taxon>Metamonada</taxon>
        <taxon>Diplomonadida</taxon>
        <taxon>Hexamitidae</taxon>
        <taxon>Hexamitinae</taxon>
        <taxon>Spironucleus</taxon>
    </lineage>
</organism>